<dbReference type="InterPro" id="IPR029058">
    <property type="entry name" value="AB_hydrolase_fold"/>
</dbReference>
<dbReference type="PANTHER" id="PTHR11487:SF0">
    <property type="entry name" value="S-ACYL FATTY ACID SYNTHASE THIOESTERASE, MEDIUM CHAIN"/>
    <property type="match status" value="1"/>
</dbReference>
<organism evidence="3 4">
    <name type="scientific">Virgibacillus tibetensis</name>
    <dbReference type="NCBI Taxonomy" id="3042313"/>
    <lineage>
        <taxon>Bacteria</taxon>
        <taxon>Bacillati</taxon>
        <taxon>Bacillota</taxon>
        <taxon>Bacilli</taxon>
        <taxon>Bacillales</taxon>
        <taxon>Bacillaceae</taxon>
        <taxon>Virgibacillus</taxon>
    </lineage>
</organism>
<reference evidence="3 4" key="1">
    <citation type="journal article" date="2024" name="Int. J. Syst. Evol. Microbiol.">
        <title>Virgibacillus tibetensis sp. nov., isolated from salt lake on the Tibetan Plateau of China.</title>
        <authorList>
            <person name="Phurbu D."/>
            <person name="Liu Z.-X."/>
            <person name="Wang R."/>
            <person name="Zheng Y.-Y."/>
            <person name="Liu H.-C."/>
            <person name="Zhou Y.-G."/>
            <person name="Yu Y.-J."/>
            <person name="Li A.-H."/>
        </authorList>
    </citation>
    <scope>NUCLEOTIDE SEQUENCE [LARGE SCALE GENOMIC DNA]</scope>
    <source>
        <strain evidence="3 4">C22-A2</strain>
    </source>
</reference>
<evidence type="ECO:0000313" key="3">
    <source>
        <dbReference type="EMBL" id="MEC5423609.1"/>
    </source>
</evidence>
<accession>A0ABU6KFG8</accession>
<keyword evidence="3" id="KW-0378">Hydrolase</keyword>
<protein>
    <submittedName>
        <fullName evidence="3">Alpha/beta fold hydrolase</fullName>
    </submittedName>
</protein>
<proteinExistence type="inferred from homology"/>
<dbReference type="GO" id="GO:0016787">
    <property type="term" value="F:hydrolase activity"/>
    <property type="evidence" value="ECO:0007669"/>
    <property type="project" value="UniProtKB-KW"/>
</dbReference>
<dbReference type="EMBL" id="JARZFX010000003">
    <property type="protein sequence ID" value="MEC5423609.1"/>
    <property type="molecule type" value="Genomic_DNA"/>
</dbReference>
<dbReference type="RefSeq" id="WP_327607178.1">
    <property type="nucleotide sequence ID" value="NZ_JARZFX010000003.1"/>
</dbReference>
<dbReference type="InterPro" id="IPR012223">
    <property type="entry name" value="TEII"/>
</dbReference>
<evidence type="ECO:0000313" key="4">
    <source>
        <dbReference type="Proteomes" id="UP001335737"/>
    </source>
</evidence>
<dbReference type="InterPro" id="IPR001031">
    <property type="entry name" value="Thioesterase"/>
</dbReference>
<keyword evidence="4" id="KW-1185">Reference proteome</keyword>
<dbReference type="Pfam" id="PF00975">
    <property type="entry name" value="Thioesterase"/>
    <property type="match status" value="1"/>
</dbReference>
<name>A0ABU6KFG8_9BACI</name>
<feature type="domain" description="Thioesterase" evidence="2">
    <location>
        <begin position="23"/>
        <end position="182"/>
    </location>
</feature>
<comment type="similarity">
    <text evidence="1">Belongs to the thioesterase family.</text>
</comment>
<evidence type="ECO:0000259" key="2">
    <source>
        <dbReference type="Pfam" id="PF00975"/>
    </source>
</evidence>
<evidence type="ECO:0000256" key="1">
    <source>
        <dbReference type="ARBA" id="ARBA00007169"/>
    </source>
</evidence>
<dbReference type="PANTHER" id="PTHR11487">
    <property type="entry name" value="THIOESTERASE"/>
    <property type="match status" value="1"/>
</dbReference>
<comment type="caution">
    <text evidence="3">The sequence shown here is derived from an EMBL/GenBank/DDBJ whole genome shotgun (WGS) entry which is preliminary data.</text>
</comment>
<dbReference type="SUPFAM" id="SSF53474">
    <property type="entry name" value="alpha/beta-Hydrolases"/>
    <property type="match status" value="1"/>
</dbReference>
<dbReference type="Gene3D" id="3.40.50.1820">
    <property type="entry name" value="alpha/beta hydrolase"/>
    <property type="match status" value="1"/>
</dbReference>
<sequence>MDKNKKLKDIIFLNKKETYLKAVVWAANPPGHGGSNLEPLHDIRSLIGLYYEELQEIIKPQSVFFGHSMGGIVAYFLLQRMLDSTKHNIEGITLVLSACNTPKEFKTTNYSNLSDDKLIDHLLTYDGIPDELIHERNLLNFFLPVFRADFKILESSPMHDFTPLELPVYFLWGENDRIVPMESGYSMVNIF</sequence>
<dbReference type="Proteomes" id="UP001335737">
    <property type="component" value="Unassembled WGS sequence"/>
</dbReference>
<gene>
    <name evidence="3" type="ORF">QGM71_08910</name>
</gene>